<proteinExistence type="predicted"/>
<dbReference type="AlphaFoldDB" id="A0A0G1W2I8"/>
<comment type="caution">
    <text evidence="1">The sequence shown here is derived from an EMBL/GenBank/DDBJ whole genome shotgun (WGS) entry which is preliminary data.</text>
</comment>
<sequence length="114" mass="12727">MKEIAKLANHKYLERMLLLPINKDGPCDDEYREAALQAIHTTDVVAVRGNTVATHGKDGVVWMETAGGIVKFNWLPASDINHYVFAMNTSSLRDVSSALAAKSRITMDEFITRY</sequence>
<organism evidence="1 2">
    <name type="scientific">Candidatus Gottesmanbacteria bacterium GW2011_GWB1_49_7</name>
    <dbReference type="NCBI Taxonomy" id="1618448"/>
    <lineage>
        <taxon>Bacteria</taxon>
        <taxon>Candidatus Gottesmaniibacteriota</taxon>
    </lineage>
</organism>
<accession>A0A0G1W2I8</accession>
<dbReference type="Proteomes" id="UP000034588">
    <property type="component" value="Unassembled WGS sequence"/>
</dbReference>
<dbReference type="EMBL" id="LCQD01000006">
    <property type="protein sequence ID" value="KKW12976.1"/>
    <property type="molecule type" value="Genomic_DNA"/>
</dbReference>
<name>A0A0G1W2I8_9BACT</name>
<protein>
    <submittedName>
        <fullName evidence="1">Uncharacterized protein</fullName>
    </submittedName>
</protein>
<reference evidence="1 2" key="1">
    <citation type="journal article" date="2015" name="Nature">
        <title>rRNA introns, odd ribosomes, and small enigmatic genomes across a large radiation of phyla.</title>
        <authorList>
            <person name="Brown C.T."/>
            <person name="Hug L.A."/>
            <person name="Thomas B.C."/>
            <person name="Sharon I."/>
            <person name="Castelle C.J."/>
            <person name="Singh A."/>
            <person name="Wilkins M.J."/>
            <person name="Williams K.H."/>
            <person name="Banfield J.F."/>
        </authorList>
    </citation>
    <scope>NUCLEOTIDE SEQUENCE [LARGE SCALE GENOMIC DNA]</scope>
</reference>
<evidence type="ECO:0000313" key="2">
    <source>
        <dbReference type="Proteomes" id="UP000034588"/>
    </source>
</evidence>
<evidence type="ECO:0000313" key="1">
    <source>
        <dbReference type="EMBL" id="KKW12976.1"/>
    </source>
</evidence>
<gene>
    <name evidence="1" type="ORF">UY48_C0006G0029</name>
</gene>